<sequence>MSSPDECVAVVATDVVCVLRKSDEHNHESSAVSVNCNCLQPHDHFSFCQQLIDCTKMKLARALAVFAAALTMSVAADDDPAYFCTTDSYCAKNYPGTVCISVNNYGDVVSKCTPNTSKRPACRGAQPGLCPSYQSPDIGYLNAHCIFVSEENLSLSSSGSGSGRRRLKTEASSSGSSSAAASGSAETTASSSSTTSSTSSSSTKMDSGSGDSTTTASGSSADSMYTVTIDGEKVSGQFVCLDVSDCENKAADPSTCAPTTCGPAESKEVCTYHGTCTYKSKSKITKRSCMCYAGFEGDKCEKEVSNACDVDCGTGGDCVDGECSCKEGFDGKSYDGKKGKPNQRCTRCTNDLACQNGNTCNTETGKCICGPGYTGDTCGATEDSCTTRTDCGIGACQVLTNGSSACYCPMCSPTCGLCDITGNSSFDCSTCPTDAAMTPQSSKLLLFGSALMAIIFANLAL</sequence>
<evidence type="ECO:0000313" key="9">
    <source>
        <dbReference type="Proteomes" id="UP000285883"/>
    </source>
</evidence>
<keyword evidence="8" id="KW-1185">Reference proteome</keyword>
<gene>
    <name evidence="6" type="ORF">BBI17_000838</name>
    <name evidence="7" type="ORF">BBO99_00000936</name>
    <name evidence="4" type="ORF">JM16_000734</name>
    <name evidence="5" type="ORF">JM18_000816</name>
</gene>
<feature type="domain" description="EGF-like" evidence="3">
    <location>
        <begin position="346"/>
        <end position="379"/>
    </location>
</feature>
<dbReference type="InterPro" id="IPR000742">
    <property type="entry name" value="EGF"/>
</dbReference>
<keyword evidence="1" id="KW-0245">EGF-like domain</keyword>
<dbReference type="Gene3D" id="2.10.25.10">
    <property type="entry name" value="Laminin"/>
    <property type="match status" value="1"/>
</dbReference>
<dbReference type="STRING" id="325452.A0A3R7K3G8"/>
<dbReference type="PROSITE" id="PS01186">
    <property type="entry name" value="EGF_2"/>
    <property type="match status" value="2"/>
</dbReference>
<evidence type="ECO:0000313" key="5">
    <source>
        <dbReference type="EMBL" id="KAG2532958.1"/>
    </source>
</evidence>
<dbReference type="Proteomes" id="UP000285624">
    <property type="component" value="Unassembled WGS sequence"/>
</dbReference>
<evidence type="ECO:0000313" key="8">
    <source>
        <dbReference type="Proteomes" id="UP000285624"/>
    </source>
</evidence>
<dbReference type="EMBL" id="MAYM02000527">
    <property type="protein sequence ID" value="RLN37736.1"/>
    <property type="molecule type" value="Genomic_DNA"/>
</dbReference>
<reference evidence="4" key="3">
    <citation type="submission" date="2020-06" db="EMBL/GenBank/DDBJ databases">
        <authorList>
            <person name="Studholme D.J."/>
        </authorList>
    </citation>
    <scope>NUCLEOTIDE SEQUENCE</scope>
    <source>
        <strain evidence="4">NZFS 2646</strain>
        <strain evidence="5">NZFS 3630</strain>
    </source>
</reference>
<evidence type="ECO:0000313" key="4">
    <source>
        <dbReference type="EMBL" id="KAG2531665.1"/>
    </source>
</evidence>
<dbReference type="Proteomes" id="UP000792063">
    <property type="component" value="Unassembled WGS sequence"/>
</dbReference>
<comment type="caution">
    <text evidence="1">Lacks conserved residue(s) required for the propagation of feature annotation.</text>
</comment>
<feature type="region of interest" description="Disordered" evidence="2">
    <location>
        <begin position="154"/>
        <end position="221"/>
    </location>
</feature>
<feature type="compositionally biased region" description="Low complexity" evidence="2">
    <location>
        <begin position="170"/>
        <end position="221"/>
    </location>
</feature>
<evidence type="ECO:0000313" key="6">
    <source>
        <dbReference type="EMBL" id="RLN37736.1"/>
    </source>
</evidence>
<dbReference type="EMBL" id="JPWV03000009">
    <property type="protein sequence ID" value="KAG2531665.1"/>
    <property type="molecule type" value="Genomic_DNA"/>
</dbReference>
<dbReference type="PROSITE" id="PS50026">
    <property type="entry name" value="EGF_3"/>
    <property type="match status" value="2"/>
</dbReference>
<evidence type="ECO:0000313" key="7">
    <source>
        <dbReference type="EMBL" id="RLN84919.1"/>
    </source>
</evidence>
<name>A0A3R7K3G8_9STRA</name>
<dbReference type="SMART" id="SM00181">
    <property type="entry name" value="EGF"/>
    <property type="match status" value="3"/>
</dbReference>
<comment type="caution">
    <text evidence="7">The sequence shown here is derived from an EMBL/GenBank/DDBJ whole genome shotgun (WGS) entry which is preliminary data.</text>
</comment>
<organism evidence="7 8">
    <name type="scientific">Phytophthora kernoviae</name>
    <dbReference type="NCBI Taxonomy" id="325452"/>
    <lineage>
        <taxon>Eukaryota</taxon>
        <taxon>Sar</taxon>
        <taxon>Stramenopiles</taxon>
        <taxon>Oomycota</taxon>
        <taxon>Peronosporomycetes</taxon>
        <taxon>Peronosporales</taxon>
        <taxon>Peronosporaceae</taxon>
        <taxon>Phytophthora</taxon>
    </lineage>
</organism>
<feature type="disulfide bond" evidence="1">
    <location>
        <begin position="291"/>
        <end position="300"/>
    </location>
</feature>
<feature type="domain" description="EGF-like" evidence="3">
    <location>
        <begin position="257"/>
        <end position="301"/>
    </location>
</feature>
<feature type="disulfide bond" evidence="1">
    <location>
        <begin position="369"/>
        <end position="378"/>
    </location>
</feature>
<dbReference type="EMBL" id="JPWU03000006">
    <property type="protein sequence ID" value="KAG2532958.1"/>
    <property type="molecule type" value="Genomic_DNA"/>
</dbReference>
<reference evidence="8 9" key="2">
    <citation type="submission" date="2018-07" db="EMBL/GenBank/DDBJ databases">
        <title>Genome sequencing of oomycete isolates from Chile give support for New Zealand origin for Phytophthora kernoviae and make available the first Nothophytophthora sp. genome.</title>
        <authorList>
            <person name="Studholme D.J."/>
            <person name="Sanfuentes E."/>
            <person name="Panda P."/>
            <person name="Hill R."/>
            <person name="Sambles C."/>
            <person name="Grant M."/>
            <person name="Williams N.M."/>
            <person name="Mcdougal R.L."/>
        </authorList>
    </citation>
    <scope>NUCLEOTIDE SEQUENCE [LARGE SCALE GENOMIC DNA]</scope>
    <source>
        <strain evidence="6">Chile2</strain>
        <strain evidence="7">Chile4</strain>
    </source>
</reference>
<dbReference type="Proteomes" id="UP000785171">
    <property type="component" value="Unassembled WGS sequence"/>
</dbReference>
<dbReference type="PROSITE" id="PS00022">
    <property type="entry name" value="EGF_1"/>
    <property type="match status" value="2"/>
</dbReference>
<evidence type="ECO:0000256" key="1">
    <source>
        <dbReference type="PROSITE-ProRule" id="PRU00076"/>
    </source>
</evidence>
<accession>A0A3R7K3G8</accession>
<proteinExistence type="predicted"/>
<evidence type="ECO:0000256" key="2">
    <source>
        <dbReference type="SAM" id="MobiDB-lite"/>
    </source>
</evidence>
<dbReference type="EMBL" id="MBDN02000013">
    <property type="protein sequence ID" value="RLN84919.1"/>
    <property type="molecule type" value="Genomic_DNA"/>
</dbReference>
<protein>
    <recommendedName>
        <fullName evidence="3">EGF-like domain-containing protein</fullName>
    </recommendedName>
</protein>
<reference evidence="4" key="1">
    <citation type="journal article" date="2015" name="Genom Data">
        <title>Genome sequences of six Phytophthora species associated with forests in New Zealand.</title>
        <authorList>
            <person name="Studholme D.J."/>
            <person name="McDougal R.L."/>
            <person name="Sambles C."/>
            <person name="Hansen E."/>
            <person name="Hardy G."/>
            <person name="Grant M."/>
            <person name="Ganley R.J."/>
            <person name="Williams N.M."/>
        </authorList>
    </citation>
    <scope>NUCLEOTIDE SEQUENCE</scope>
    <source>
        <strain evidence="4">NZFS 2646</strain>
        <strain evidence="5">NZFS 3630</strain>
    </source>
</reference>
<evidence type="ECO:0000259" key="3">
    <source>
        <dbReference type="PROSITE" id="PS50026"/>
    </source>
</evidence>
<dbReference type="Proteomes" id="UP000285883">
    <property type="component" value="Unassembled WGS sequence"/>
</dbReference>
<keyword evidence="1" id="KW-1015">Disulfide bond</keyword>
<dbReference type="AlphaFoldDB" id="A0A3R7K3G8"/>